<organism evidence="4 5">
    <name type="scientific">Rhamnella rubrinervis</name>
    <dbReference type="NCBI Taxonomy" id="2594499"/>
    <lineage>
        <taxon>Eukaryota</taxon>
        <taxon>Viridiplantae</taxon>
        <taxon>Streptophyta</taxon>
        <taxon>Embryophyta</taxon>
        <taxon>Tracheophyta</taxon>
        <taxon>Spermatophyta</taxon>
        <taxon>Magnoliopsida</taxon>
        <taxon>eudicotyledons</taxon>
        <taxon>Gunneridae</taxon>
        <taxon>Pentapetalae</taxon>
        <taxon>rosids</taxon>
        <taxon>fabids</taxon>
        <taxon>Rosales</taxon>
        <taxon>Rhamnaceae</taxon>
        <taxon>rhamnoid group</taxon>
        <taxon>Rhamneae</taxon>
        <taxon>Rhamnella</taxon>
    </lineage>
</organism>
<feature type="compositionally biased region" description="Basic and acidic residues" evidence="1">
    <location>
        <begin position="732"/>
        <end position="742"/>
    </location>
</feature>
<feature type="compositionally biased region" description="Polar residues" evidence="1">
    <location>
        <begin position="429"/>
        <end position="439"/>
    </location>
</feature>
<feature type="compositionally biased region" description="Basic and acidic residues" evidence="1">
    <location>
        <begin position="1176"/>
        <end position="1186"/>
    </location>
</feature>
<evidence type="ECO:0000259" key="3">
    <source>
        <dbReference type="Pfam" id="PF26180"/>
    </source>
</evidence>
<evidence type="ECO:0000259" key="2">
    <source>
        <dbReference type="Pfam" id="PF22600"/>
    </source>
</evidence>
<feature type="compositionally biased region" description="Polar residues" evidence="1">
    <location>
        <begin position="447"/>
        <end position="469"/>
    </location>
</feature>
<dbReference type="PANTHER" id="PTHR45979:SF30">
    <property type="entry name" value="NUCLEOTIDYLTRANSFERASE"/>
    <property type="match status" value="1"/>
</dbReference>
<feature type="compositionally biased region" description="Low complexity" evidence="1">
    <location>
        <begin position="835"/>
        <end position="856"/>
    </location>
</feature>
<accession>A0A8K0E4M7</accession>
<feature type="compositionally biased region" description="Low complexity" evidence="1">
    <location>
        <begin position="1009"/>
        <end position="1019"/>
    </location>
</feature>
<dbReference type="SUPFAM" id="SSF81301">
    <property type="entry name" value="Nucleotidyltransferase"/>
    <property type="match status" value="1"/>
</dbReference>
<proteinExistence type="predicted"/>
<keyword evidence="5" id="KW-1185">Reference proteome</keyword>
<dbReference type="Gene3D" id="1.10.1410.10">
    <property type="match status" value="1"/>
</dbReference>
<dbReference type="PANTHER" id="PTHR45979">
    <property type="entry name" value="PAP/OAS1 SUBSTRATE-BINDING DOMAIN SUPERFAMILY"/>
    <property type="match status" value="1"/>
</dbReference>
<evidence type="ECO:0000256" key="1">
    <source>
        <dbReference type="SAM" id="MobiDB-lite"/>
    </source>
</evidence>
<feature type="compositionally biased region" description="Basic and acidic residues" evidence="1">
    <location>
        <begin position="1204"/>
        <end position="1234"/>
    </location>
</feature>
<dbReference type="SUPFAM" id="SSF81631">
    <property type="entry name" value="PAP/OAS1 substrate-binding domain"/>
    <property type="match status" value="1"/>
</dbReference>
<reference evidence="4" key="1">
    <citation type="submission" date="2020-03" db="EMBL/GenBank/DDBJ databases">
        <title>A high-quality chromosome-level genome assembly of a woody plant with both climbing and erect habits, Rhamnella rubrinervis.</title>
        <authorList>
            <person name="Lu Z."/>
            <person name="Yang Y."/>
            <person name="Zhu X."/>
            <person name="Sun Y."/>
        </authorList>
    </citation>
    <scope>NUCLEOTIDE SEQUENCE</scope>
    <source>
        <strain evidence="4">BYM</strain>
        <tissue evidence="4">Leaf</tissue>
    </source>
</reference>
<dbReference type="Pfam" id="PF22600">
    <property type="entry name" value="MTPAP-like_central"/>
    <property type="match status" value="1"/>
</dbReference>
<feature type="domain" description="PAP/OAS1 substrate-binding-related" evidence="3">
    <location>
        <begin position="177"/>
        <end position="369"/>
    </location>
</feature>
<feature type="compositionally biased region" description="Polar residues" evidence="1">
    <location>
        <begin position="1237"/>
        <end position="1250"/>
    </location>
</feature>
<sequence>MGEHEGWAQPPSGLLPNGLLPNEAASVMRLLDSERWLKAEERTAELIACIQPNAPSEDHRNAVADYVQRLITKCFPCQVFTFGSVPLKTYLPDGDIDLTAFSKNQTLKDSWAHQVRDMLENEEKNENAEFRVKEVQYIQAEVKIIKCLVENIVVDISFNQLGGLCTLCFLEEVDHLINQNHLFKRSIILIKAWCYYESRILGAHHGLISTYALETLVLYIFHVFNNSFAGPLEVLYRFLEFFSKFDWDNFCVSLWGPVPISSLPDVTAEPPRKDGGELLLSKLFLDVCSSVYAVSPGGQENQGQPFSSKYFNVIDPLRVNNNLGRSVSKGNFFRIRSAFTFGAKRLTRLLDCPKEDLFFEVNQFFFNTWDRHGSGHRPDAPRNDLWHLRLANPDNLHGSENLRNNTSYKKNEILSSCENQGDGMHRVSNVPSQQGNFSSEGIVRASDVSTVSHTQSQKSYGTPNNSRTSDQMRKKISSNQSVNVDKGQRNLKGDTLVNDLQGRFHFARTRSSPELTDRLGEGPSQSRGSRAPETPKGLNSSTRLDNSRRKNLESDTLASHSIRLADDPSFVRHISSRLSLDAAVDSKSGSNSYQDESGLGAVVDDFASVSGTQGMHQEEQDLVNMMASSSAHGFNGQVHVPLNLASSHLPLPVPPSILASMGYAQRNVGGMVPTNIPLIETPWGANMQFPQGVVPSPLTHYFSGVGLTSNPEDPVDSASENFGSVEINSREADHDFWHEPDRGSPGGFDLENGSFEMLQSDDKQQSTSAGYNFHPSSRVGSSGNNTRVQQKFNEENRGSLREDHVDDFQYQDNRGNEVYFDERTANSRSLPATHSNSVRSKTSSESSWEGSSAKVSKSTREKRGRKTAPSPGPSAVYGKGKSGSEHSSTQADDDNRDWSLLSTTGTEIVERSTGPQSTSPLHVSRHQIPGYEPAQTSGSDSLIPLGPVLLGPGSRQRAVDNSGVLPFAFYPTGPPVPFVTMLPVYNYPTEAGTSDASQSHFSREEGLDNSDSSQNFDSSEGLDQSDVLSTSDPVIRASSGEPSELKSDILNGDFVSHWQNLQYGRSCQNSRPAPMVYPSPFVVPPGYLQGRIPWDGSGRPLSANMDIFTQLMSYGPRLVPVAPLQSLSNRPTSVYQHYVDEMPRYRSGTGTYLPNPKVSVRDRHSTSSRRGNYSYDRNDHHSDREGNWNVNSKSRASGRSHNRNQAEKPNSRPDRMTASESRAERPWGSHRHDSYPAFQTPNGPIRSNTAQSASTNVAYGMYPLPAMNPSGVSANGPGMPSVVMLYPYDHNAGYSTPAEQLEFGSLGPVGFSSINEVPTINDGSRISGVFEEQRFRGGSAQRSSPDQPSSPHIQRLSRGWEFDCSAKLVAQRNYQLKDEDFLPLVFSTQGGKDGGRNYNEKQSYQAIFACVYTTK</sequence>
<dbReference type="Gene3D" id="3.30.460.10">
    <property type="entry name" value="Beta Polymerase, domain 2"/>
    <property type="match status" value="1"/>
</dbReference>
<feature type="compositionally biased region" description="Basic and acidic residues" evidence="1">
    <location>
        <begin position="792"/>
        <end position="807"/>
    </location>
</feature>
<feature type="region of interest" description="Disordered" evidence="1">
    <location>
        <begin position="1145"/>
        <end position="1250"/>
    </location>
</feature>
<feature type="region of interest" description="Disordered" evidence="1">
    <location>
        <begin position="732"/>
        <end position="898"/>
    </location>
</feature>
<evidence type="ECO:0000313" key="4">
    <source>
        <dbReference type="EMBL" id="KAF3439878.1"/>
    </source>
</evidence>
<dbReference type="OrthoDB" id="273917at2759"/>
<feature type="domain" description="Poly(A) RNA polymerase mitochondrial-like central palm" evidence="2">
    <location>
        <begin position="44"/>
        <end position="164"/>
    </location>
</feature>
<evidence type="ECO:0008006" key="6">
    <source>
        <dbReference type="Google" id="ProtNLM"/>
    </source>
</evidence>
<dbReference type="FunFam" id="1.10.1410.10:FF:000013">
    <property type="entry name" value="PAP/OAS1 substrate-binding domain superfamily"/>
    <property type="match status" value="1"/>
</dbReference>
<feature type="region of interest" description="Disordered" evidence="1">
    <location>
        <begin position="1334"/>
        <end position="1355"/>
    </location>
</feature>
<dbReference type="Proteomes" id="UP000796880">
    <property type="component" value="Unassembled WGS sequence"/>
</dbReference>
<dbReference type="CDD" id="cd05402">
    <property type="entry name" value="NT_PAP_TUTase"/>
    <property type="match status" value="1"/>
</dbReference>
<dbReference type="InterPro" id="IPR058921">
    <property type="entry name" value="PAP/OAS1-rel"/>
</dbReference>
<dbReference type="Pfam" id="PF26180">
    <property type="entry name" value="PAP-OAS1"/>
    <property type="match status" value="1"/>
</dbReference>
<feature type="region of interest" description="Disordered" evidence="1">
    <location>
        <begin position="992"/>
        <end position="1046"/>
    </location>
</feature>
<dbReference type="InterPro" id="IPR058920">
    <property type="entry name" value="PAP-OAS1-bd-rel"/>
</dbReference>
<evidence type="ECO:0000313" key="5">
    <source>
        <dbReference type="Proteomes" id="UP000796880"/>
    </source>
</evidence>
<dbReference type="InterPro" id="IPR043519">
    <property type="entry name" value="NT_sf"/>
</dbReference>
<name>A0A8K0E4M7_9ROSA</name>
<feature type="compositionally biased region" description="Polar residues" evidence="1">
    <location>
        <begin position="1340"/>
        <end position="1352"/>
    </location>
</feature>
<feature type="region of interest" description="Disordered" evidence="1">
    <location>
        <begin position="418"/>
        <end position="554"/>
    </location>
</feature>
<comment type="caution">
    <text evidence="4">The sequence shown here is derived from an EMBL/GenBank/DDBJ whole genome shotgun (WGS) entry which is preliminary data.</text>
</comment>
<dbReference type="EMBL" id="VOIH02000008">
    <property type="protein sequence ID" value="KAF3439878.1"/>
    <property type="molecule type" value="Genomic_DNA"/>
</dbReference>
<feature type="compositionally biased region" description="Polar residues" evidence="1">
    <location>
        <begin position="765"/>
        <end position="791"/>
    </location>
</feature>
<dbReference type="InterPro" id="IPR054708">
    <property type="entry name" value="MTPAP-like_central"/>
</dbReference>
<protein>
    <recommendedName>
        <fullName evidence="6">Polymerase nucleotidyl transferase domain-containing protein</fullName>
    </recommendedName>
</protein>
<gene>
    <name evidence="4" type="ORF">FNV43_RR18156</name>
</gene>
<dbReference type="FunFam" id="3.30.460.10:FF:000046">
    <property type="entry name" value="PAP/OAS1 substrate-binding domain superfamily"/>
    <property type="match status" value="1"/>
</dbReference>